<reference evidence="8" key="1">
    <citation type="submission" date="2020-01" db="EMBL/GenBank/DDBJ databases">
        <title>Genome sequence of Kobresia littledalei, the first chromosome-level genome in the family Cyperaceae.</title>
        <authorList>
            <person name="Qu G."/>
        </authorList>
    </citation>
    <scope>NUCLEOTIDE SEQUENCE</scope>
    <source>
        <strain evidence="8">C.B.Clarke</strain>
        <tissue evidence="8">Leaf</tissue>
    </source>
</reference>
<feature type="transmembrane region" description="Helical" evidence="5">
    <location>
        <begin position="77"/>
        <end position="95"/>
    </location>
</feature>
<dbReference type="PANTHER" id="PTHR21576:SF22">
    <property type="entry name" value="F25A4.25 PROTEIN"/>
    <property type="match status" value="1"/>
</dbReference>
<protein>
    <recommendedName>
        <fullName evidence="10">Nodulin-like domain-containing protein</fullName>
    </recommendedName>
</protein>
<dbReference type="InterPro" id="IPR010658">
    <property type="entry name" value="Nodulin-like"/>
</dbReference>
<evidence type="ECO:0000256" key="2">
    <source>
        <dbReference type="ARBA" id="ARBA00022692"/>
    </source>
</evidence>
<dbReference type="OrthoDB" id="410267at2759"/>
<evidence type="ECO:0000259" key="6">
    <source>
        <dbReference type="Pfam" id="PF06813"/>
    </source>
</evidence>
<dbReference type="EMBL" id="SWLB01000020">
    <property type="protein sequence ID" value="KAF3325530.1"/>
    <property type="molecule type" value="Genomic_DNA"/>
</dbReference>
<comment type="subcellular location">
    <subcellularLocation>
        <location evidence="1">Membrane</location>
        <topology evidence="1">Multi-pass membrane protein</topology>
    </subcellularLocation>
</comment>
<dbReference type="Gene3D" id="1.20.1250.20">
    <property type="entry name" value="MFS general substrate transporter like domains"/>
    <property type="match status" value="1"/>
</dbReference>
<evidence type="ECO:0000256" key="1">
    <source>
        <dbReference type="ARBA" id="ARBA00004141"/>
    </source>
</evidence>
<feature type="transmembrane region" description="Helical" evidence="5">
    <location>
        <begin position="142"/>
        <end position="162"/>
    </location>
</feature>
<dbReference type="Pfam" id="PF06813">
    <property type="entry name" value="Nodulin-like"/>
    <property type="match status" value="1"/>
</dbReference>
<feature type="transmembrane region" description="Helical" evidence="5">
    <location>
        <begin position="406"/>
        <end position="426"/>
    </location>
</feature>
<dbReference type="InterPro" id="IPR056555">
    <property type="entry name" value="NFD4_C"/>
</dbReference>
<dbReference type="GO" id="GO:0016020">
    <property type="term" value="C:membrane"/>
    <property type="evidence" value="ECO:0007669"/>
    <property type="project" value="UniProtKB-SubCell"/>
</dbReference>
<keyword evidence="4 5" id="KW-0472">Membrane</keyword>
<dbReference type="CDD" id="cd17354">
    <property type="entry name" value="MFS_Mch1p_like"/>
    <property type="match status" value="1"/>
</dbReference>
<keyword evidence="3 5" id="KW-1133">Transmembrane helix</keyword>
<feature type="transmembrane region" description="Helical" evidence="5">
    <location>
        <begin position="207"/>
        <end position="232"/>
    </location>
</feature>
<evidence type="ECO:0000256" key="3">
    <source>
        <dbReference type="ARBA" id="ARBA00022989"/>
    </source>
</evidence>
<feature type="transmembrane region" description="Helical" evidence="5">
    <location>
        <begin position="433"/>
        <end position="457"/>
    </location>
</feature>
<organism evidence="8 9">
    <name type="scientific">Carex littledalei</name>
    <dbReference type="NCBI Taxonomy" id="544730"/>
    <lineage>
        <taxon>Eukaryota</taxon>
        <taxon>Viridiplantae</taxon>
        <taxon>Streptophyta</taxon>
        <taxon>Embryophyta</taxon>
        <taxon>Tracheophyta</taxon>
        <taxon>Spermatophyta</taxon>
        <taxon>Magnoliopsida</taxon>
        <taxon>Liliopsida</taxon>
        <taxon>Poales</taxon>
        <taxon>Cyperaceae</taxon>
        <taxon>Cyperoideae</taxon>
        <taxon>Cariceae</taxon>
        <taxon>Carex</taxon>
        <taxon>Carex subgen. Euthyceras</taxon>
    </lineage>
</organism>
<feature type="transmembrane region" description="Helical" evidence="5">
    <location>
        <begin position="238"/>
        <end position="258"/>
    </location>
</feature>
<sequence>MIEMGCLRRTRWAATAAAAWVQCGAGGSYCFGVYSEALKVSQGWDQSSLDRVAFFKDIGANVGLLSGLLASSSCSPFLVLLAGAVQCFAGYLPIWLAVTGTISRPPAAVICTCMLVAAHAQTFFNTADVVTSVENFPDRRGTVIGIMKGFLGLSGAILVQLYRTFFDANPSSFILMLAILPSSLSLILMYFIDVCPKTDSGSYDNKFLDAFSLIALCLAGYLMLVIIGQSLFTYIPSILQFAIFGVLMVFLGSLFAIVTKADKESKVLDEITRDERVSLVEDNKNYGEVATSGSGLEPREENLNLLQAMGKIDFWLLFFAMSCGMGSGLATVNNISQIGSSLGYTASKTATLVSLWSIWNFLGRFSAGYVSDYFLRKTCIARPFFIAITLVLMSIGHFIIASGIAGSLYIGSVLVGLCYGAQWSLMPSVTSEIFGLTHFGTIFNTVAIASPTGSYVLSVRVVGYVYDMESVDGHACMGKHCFALSFGIMSCVCLIGSGLGFWLSCRCTKFYRQVIYARLQDNSPR</sequence>
<feature type="transmembrane region" description="Helical" evidence="5">
    <location>
        <begin position="383"/>
        <end position="400"/>
    </location>
</feature>
<evidence type="ECO:0000313" key="8">
    <source>
        <dbReference type="EMBL" id="KAF3325530.1"/>
    </source>
</evidence>
<feature type="transmembrane region" description="Helical" evidence="5">
    <location>
        <begin position="107"/>
        <end position="130"/>
    </location>
</feature>
<name>A0A833VGR1_9POAL</name>
<dbReference type="Pfam" id="PF23262">
    <property type="entry name" value="NFD4_C"/>
    <property type="match status" value="1"/>
</dbReference>
<feature type="transmembrane region" description="Helical" evidence="5">
    <location>
        <begin position="477"/>
        <end position="503"/>
    </location>
</feature>
<accession>A0A833VGR1</accession>
<feature type="transmembrane region" description="Helical" evidence="5">
    <location>
        <begin position="12"/>
        <end position="34"/>
    </location>
</feature>
<feature type="domain" description="Nodulin-like" evidence="6">
    <location>
        <begin position="11"/>
        <end position="251"/>
    </location>
</feature>
<keyword evidence="2 5" id="KW-0812">Transmembrane</keyword>
<dbReference type="PANTHER" id="PTHR21576">
    <property type="entry name" value="UNCHARACTERIZED NODULIN-LIKE PROTEIN"/>
    <property type="match status" value="1"/>
</dbReference>
<proteinExistence type="predicted"/>
<evidence type="ECO:0000256" key="5">
    <source>
        <dbReference type="SAM" id="Phobius"/>
    </source>
</evidence>
<feature type="transmembrane region" description="Helical" evidence="5">
    <location>
        <begin position="314"/>
        <end position="336"/>
    </location>
</feature>
<feature type="domain" description="NFD4 C-terminal" evidence="7">
    <location>
        <begin position="309"/>
        <end position="511"/>
    </location>
</feature>
<evidence type="ECO:0008006" key="10">
    <source>
        <dbReference type="Google" id="ProtNLM"/>
    </source>
</evidence>
<comment type="caution">
    <text evidence="8">The sequence shown here is derived from an EMBL/GenBank/DDBJ whole genome shotgun (WGS) entry which is preliminary data.</text>
</comment>
<evidence type="ECO:0000313" key="9">
    <source>
        <dbReference type="Proteomes" id="UP000623129"/>
    </source>
</evidence>
<keyword evidence="9" id="KW-1185">Reference proteome</keyword>
<dbReference type="AlphaFoldDB" id="A0A833VGR1"/>
<gene>
    <name evidence="8" type="ORF">FCM35_KLT10601</name>
</gene>
<dbReference type="Proteomes" id="UP000623129">
    <property type="component" value="Unassembled WGS sequence"/>
</dbReference>
<feature type="transmembrane region" description="Helical" evidence="5">
    <location>
        <begin position="174"/>
        <end position="195"/>
    </location>
</feature>
<dbReference type="SUPFAM" id="SSF103473">
    <property type="entry name" value="MFS general substrate transporter"/>
    <property type="match status" value="2"/>
</dbReference>
<evidence type="ECO:0000259" key="7">
    <source>
        <dbReference type="Pfam" id="PF23262"/>
    </source>
</evidence>
<evidence type="ECO:0000256" key="4">
    <source>
        <dbReference type="ARBA" id="ARBA00023136"/>
    </source>
</evidence>
<dbReference type="InterPro" id="IPR036259">
    <property type="entry name" value="MFS_trans_sf"/>
</dbReference>